<dbReference type="SUPFAM" id="SSF55103">
    <property type="entry name" value="FAD-linked oxidases, C-terminal domain"/>
    <property type="match status" value="1"/>
</dbReference>
<dbReference type="InterPro" id="IPR051264">
    <property type="entry name" value="FAD-oxidored/transferase_4"/>
</dbReference>
<dbReference type="InterPro" id="IPR016164">
    <property type="entry name" value="FAD-linked_Oxase-like_C"/>
</dbReference>
<dbReference type="InterPro" id="IPR016166">
    <property type="entry name" value="FAD-bd_PCMH"/>
</dbReference>
<evidence type="ECO:0000313" key="7">
    <source>
        <dbReference type="Proteomes" id="UP001057520"/>
    </source>
</evidence>
<dbReference type="InterPro" id="IPR036318">
    <property type="entry name" value="FAD-bd_PCMH-like_sf"/>
</dbReference>
<evidence type="ECO:0000256" key="1">
    <source>
        <dbReference type="ARBA" id="ARBA00001974"/>
    </source>
</evidence>
<reference evidence="6 7" key="1">
    <citation type="submission" date="2022-04" db="EMBL/GenBank/DDBJ databases">
        <title>Genome sequence of soybean root-associated Caulobacter segnis RL271.</title>
        <authorList>
            <person name="Longley R."/>
            <person name="Bonito G."/>
            <person name="Trigodet F."/>
            <person name="Crosson S."/>
            <person name="Fiebig A."/>
        </authorList>
    </citation>
    <scope>NUCLEOTIDE SEQUENCE [LARGE SCALE GENOMIC DNA]</scope>
    <source>
        <strain evidence="6 7">RL271</strain>
    </source>
</reference>
<sequence length="478" mass="50425">MLSSRHLAALETLLGPSGLVLDPAARAAYETPARYAKGVAAAIVRPATTAEVSAVIGYCVREGLVFVPQGANTGLAEGSTPDASGQHLVLSLERLVDTLDIDTADRTATVSAGVRLSALNAALEPHGLFLPIDLGADPSLGGMAATNTGGARFLRYGDMRRHVLGLEVVLPDAAGTVLTLSHGLRKDNAAIALRQLFVGGCGVFGVITKVTVEVHHRPRQTAAALLVPRDIDAVLPLLCAFEAQAGTMLTAFEGMSRAAMERAIAHVPSLPNPFANGIPDYAVLVELTRAWSPREGEASLDETLQEIAGQLLEHDDAHLADALFGPTTRMWTLRHALSEGLRASGPVLGLDLSFRRRDLARFRTEAVAMLATDFPDYVLCDFGHVADGGTHFNLVGPTDPDRRAALREAVLTLAIDGYAASFSGEHGLGRAVQDAYDRFTPRAVQDYSAAVAAVFGRGSASIRLAPATSSTPSCQDFR</sequence>
<accession>A0ABY4ZMB8</accession>
<dbReference type="InterPro" id="IPR016167">
    <property type="entry name" value="FAD-bd_PCMH_sub1"/>
</dbReference>
<dbReference type="InterPro" id="IPR016169">
    <property type="entry name" value="FAD-bd_PCMH_sub2"/>
</dbReference>
<dbReference type="Proteomes" id="UP001057520">
    <property type="component" value="Chromosome"/>
</dbReference>
<evidence type="ECO:0000256" key="2">
    <source>
        <dbReference type="ARBA" id="ARBA00022630"/>
    </source>
</evidence>
<feature type="domain" description="FAD-binding PCMH-type" evidence="5">
    <location>
        <begin position="36"/>
        <end position="217"/>
    </location>
</feature>
<evidence type="ECO:0000259" key="5">
    <source>
        <dbReference type="PROSITE" id="PS51387"/>
    </source>
</evidence>
<evidence type="ECO:0000256" key="3">
    <source>
        <dbReference type="ARBA" id="ARBA00022827"/>
    </source>
</evidence>
<gene>
    <name evidence="6" type="ORF">MZV50_15155</name>
</gene>
<keyword evidence="4" id="KW-0560">Oxidoreductase</keyword>
<name>A0ABY4ZMB8_9CAUL</name>
<dbReference type="InterPro" id="IPR006094">
    <property type="entry name" value="Oxid_FAD_bind_N"/>
</dbReference>
<dbReference type="PANTHER" id="PTHR43716:SF1">
    <property type="entry name" value="D-2-HYDROXYGLUTARATE DEHYDROGENASE, MITOCHONDRIAL"/>
    <property type="match status" value="1"/>
</dbReference>
<keyword evidence="7" id="KW-1185">Reference proteome</keyword>
<dbReference type="PANTHER" id="PTHR43716">
    <property type="entry name" value="D-2-HYDROXYGLUTARATE DEHYDROGENASE, MITOCHONDRIAL"/>
    <property type="match status" value="1"/>
</dbReference>
<dbReference type="Gene3D" id="3.30.70.2740">
    <property type="match status" value="1"/>
</dbReference>
<dbReference type="InterPro" id="IPR004113">
    <property type="entry name" value="FAD-bd_oxidored_4_C"/>
</dbReference>
<evidence type="ECO:0000313" key="6">
    <source>
        <dbReference type="EMBL" id="USQ93953.1"/>
    </source>
</evidence>
<dbReference type="Pfam" id="PF01565">
    <property type="entry name" value="FAD_binding_4"/>
    <property type="match status" value="1"/>
</dbReference>
<keyword evidence="2" id="KW-0285">Flavoprotein</keyword>
<dbReference type="EMBL" id="CP096040">
    <property type="protein sequence ID" value="USQ93953.1"/>
    <property type="molecule type" value="Genomic_DNA"/>
</dbReference>
<organism evidence="6 7">
    <name type="scientific">Caulobacter segnis</name>
    <dbReference type="NCBI Taxonomy" id="88688"/>
    <lineage>
        <taxon>Bacteria</taxon>
        <taxon>Pseudomonadati</taxon>
        <taxon>Pseudomonadota</taxon>
        <taxon>Alphaproteobacteria</taxon>
        <taxon>Caulobacterales</taxon>
        <taxon>Caulobacteraceae</taxon>
        <taxon>Caulobacter</taxon>
    </lineage>
</organism>
<dbReference type="Gene3D" id="3.30.43.10">
    <property type="entry name" value="Uridine Diphospho-n-acetylenolpyruvylglucosamine Reductase, domain 2"/>
    <property type="match status" value="1"/>
</dbReference>
<dbReference type="Pfam" id="PF02913">
    <property type="entry name" value="FAD-oxidase_C"/>
    <property type="match status" value="1"/>
</dbReference>
<protein>
    <submittedName>
        <fullName evidence="6">FAD-binding oxidoreductase</fullName>
    </submittedName>
</protein>
<dbReference type="Gene3D" id="3.30.70.2190">
    <property type="match status" value="1"/>
</dbReference>
<dbReference type="PROSITE" id="PS51387">
    <property type="entry name" value="FAD_PCMH"/>
    <property type="match status" value="1"/>
</dbReference>
<proteinExistence type="predicted"/>
<dbReference type="SUPFAM" id="SSF56176">
    <property type="entry name" value="FAD-binding/transporter-associated domain-like"/>
    <property type="match status" value="1"/>
</dbReference>
<keyword evidence="3" id="KW-0274">FAD</keyword>
<dbReference type="Gene3D" id="3.30.465.10">
    <property type="match status" value="1"/>
</dbReference>
<comment type="cofactor">
    <cofactor evidence="1">
        <name>FAD</name>
        <dbReference type="ChEBI" id="CHEBI:57692"/>
    </cofactor>
</comment>
<evidence type="ECO:0000256" key="4">
    <source>
        <dbReference type="ARBA" id="ARBA00023002"/>
    </source>
</evidence>